<reference evidence="2 3" key="1">
    <citation type="journal article" date="2021" name="Nat. Commun.">
        <title>Genetic determinants of endophytism in the Arabidopsis root mycobiome.</title>
        <authorList>
            <person name="Mesny F."/>
            <person name="Miyauchi S."/>
            <person name="Thiergart T."/>
            <person name="Pickel B."/>
            <person name="Atanasova L."/>
            <person name="Karlsson M."/>
            <person name="Huettel B."/>
            <person name="Barry K.W."/>
            <person name="Haridas S."/>
            <person name="Chen C."/>
            <person name="Bauer D."/>
            <person name="Andreopoulos W."/>
            <person name="Pangilinan J."/>
            <person name="LaButti K."/>
            <person name="Riley R."/>
            <person name="Lipzen A."/>
            <person name="Clum A."/>
            <person name="Drula E."/>
            <person name="Henrissat B."/>
            <person name="Kohler A."/>
            <person name="Grigoriev I.V."/>
            <person name="Martin F.M."/>
            <person name="Hacquard S."/>
        </authorList>
    </citation>
    <scope>NUCLEOTIDE SEQUENCE [LARGE SCALE GENOMIC DNA]</scope>
    <source>
        <strain evidence="2 3">MPI-CAGE-CH-0241</strain>
    </source>
</reference>
<keyword evidence="3" id="KW-1185">Reference proteome</keyword>
<dbReference type="Pfam" id="PF12511">
    <property type="entry name" value="DUF3716"/>
    <property type="match status" value="1"/>
</dbReference>
<dbReference type="EMBL" id="JAGPYM010000002">
    <property type="protein sequence ID" value="KAH6898325.1"/>
    <property type="molecule type" value="Genomic_DNA"/>
</dbReference>
<dbReference type="InterPro" id="IPR022190">
    <property type="entry name" value="DUF3716"/>
</dbReference>
<evidence type="ECO:0000313" key="2">
    <source>
        <dbReference type="EMBL" id="KAH6898325.1"/>
    </source>
</evidence>
<protein>
    <submittedName>
        <fullName evidence="2">Uncharacterized protein</fullName>
    </submittedName>
</protein>
<comment type="caution">
    <text evidence="2">The sequence shown here is derived from an EMBL/GenBank/DDBJ whole genome shotgun (WGS) entry which is preliminary data.</text>
</comment>
<feature type="compositionally biased region" description="Polar residues" evidence="1">
    <location>
        <begin position="1"/>
        <end position="17"/>
    </location>
</feature>
<proteinExistence type="predicted"/>
<gene>
    <name evidence="2" type="ORF">B0T10DRAFT_577960</name>
</gene>
<accession>A0A9P9AY15</accession>
<dbReference type="OrthoDB" id="5236966at2759"/>
<feature type="region of interest" description="Disordered" evidence="1">
    <location>
        <begin position="1"/>
        <end position="97"/>
    </location>
</feature>
<evidence type="ECO:0000256" key="1">
    <source>
        <dbReference type="SAM" id="MobiDB-lite"/>
    </source>
</evidence>
<feature type="compositionally biased region" description="Low complexity" evidence="1">
    <location>
        <begin position="35"/>
        <end position="53"/>
    </location>
</feature>
<dbReference type="Proteomes" id="UP000777438">
    <property type="component" value="Unassembled WGS sequence"/>
</dbReference>
<dbReference type="AlphaFoldDB" id="A0A9P9AY15"/>
<evidence type="ECO:0000313" key="3">
    <source>
        <dbReference type="Proteomes" id="UP000777438"/>
    </source>
</evidence>
<organism evidence="2 3">
    <name type="scientific">Thelonectria olida</name>
    <dbReference type="NCBI Taxonomy" id="1576542"/>
    <lineage>
        <taxon>Eukaryota</taxon>
        <taxon>Fungi</taxon>
        <taxon>Dikarya</taxon>
        <taxon>Ascomycota</taxon>
        <taxon>Pezizomycotina</taxon>
        <taxon>Sordariomycetes</taxon>
        <taxon>Hypocreomycetidae</taxon>
        <taxon>Hypocreales</taxon>
        <taxon>Nectriaceae</taxon>
        <taxon>Thelonectria</taxon>
    </lineage>
</organism>
<feature type="compositionally biased region" description="Basic residues" evidence="1">
    <location>
        <begin position="75"/>
        <end position="91"/>
    </location>
</feature>
<sequence>MPATTRSAWKRNTSNGGAANLRGSEEGGPQASDPASGVDPDSVSGVDPDVASGNDPGFATPTGPPQTSDETRASPKSRWKRKKRPKTRRNNTKAVEKLPMALRRKKKKKKKELASFLILISNTTSQPPKSNTPAWHVLYTTYPVVEEKYPLALTFSKTSTWLAMEDHPFSIHLTEVKWKALKKQPRNDNPLEERYGAAPFKIDRSYHLLAGLLQVVGVPASGPCRACEKDQGRWATCVISYDHSSIDIAKGACANCLYTSAGAYCSFRESLPQDTADTDTNPELQDLEGKGFPTHLAAKDAIKQAQQHNGYQIVKISSNLQPAKPMYQKFCCFRRDDLTSGGVKIDDPCFWTVRVDFVDGSWVVQRPDGTHSHDAVGYTIPKPNWRCDVCE</sequence>
<name>A0A9P9AY15_9HYPO</name>